<proteinExistence type="predicted"/>
<dbReference type="Pfam" id="PF00160">
    <property type="entry name" value="Pro_isomerase"/>
    <property type="match status" value="1"/>
</dbReference>
<evidence type="ECO:0000313" key="3">
    <source>
        <dbReference type="Proteomes" id="UP000319732"/>
    </source>
</evidence>
<dbReference type="Gene3D" id="2.40.100.10">
    <property type="entry name" value="Cyclophilin-like"/>
    <property type="match status" value="1"/>
</dbReference>
<reference evidence="2 3" key="1">
    <citation type="submission" date="2019-06" db="EMBL/GenBank/DDBJ databases">
        <title>Whole genome sequence for Cellvibrionaceae sp. R142.</title>
        <authorList>
            <person name="Wang G."/>
        </authorList>
    </citation>
    <scope>NUCLEOTIDE SEQUENCE [LARGE SCALE GENOMIC DNA]</scope>
    <source>
        <strain evidence="2 3">R142</strain>
    </source>
</reference>
<organism evidence="2 3">
    <name type="scientific">Exilibacterium tricleocarpae</name>
    <dbReference type="NCBI Taxonomy" id="2591008"/>
    <lineage>
        <taxon>Bacteria</taxon>
        <taxon>Pseudomonadati</taxon>
        <taxon>Pseudomonadota</taxon>
        <taxon>Gammaproteobacteria</taxon>
        <taxon>Cellvibrionales</taxon>
        <taxon>Cellvibrionaceae</taxon>
        <taxon>Exilibacterium</taxon>
    </lineage>
</organism>
<gene>
    <name evidence="2" type="ORF">FKG94_26010</name>
</gene>
<dbReference type="InterPro" id="IPR029000">
    <property type="entry name" value="Cyclophilin-like_dom_sf"/>
</dbReference>
<dbReference type="Proteomes" id="UP000319732">
    <property type="component" value="Unassembled WGS sequence"/>
</dbReference>
<accession>A0A545SQL5</accession>
<dbReference type="SUPFAM" id="SSF50891">
    <property type="entry name" value="Cyclophilin-like"/>
    <property type="match status" value="1"/>
</dbReference>
<dbReference type="InterPro" id="IPR002130">
    <property type="entry name" value="Cyclophilin-type_PPIase_dom"/>
</dbReference>
<dbReference type="GO" id="GO:0003755">
    <property type="term" value="F:peptidyl-prolyl cis-trans isomerase activity"/>
    <property type="evidence" value="ECO:0007669"/>
    <property type="project" value="InterPro"/>
</dbReference>
<evidence type="ECO:0000313" key="2">
    <source>
        <dbReference type="EMBL" id="TQV67251.1"/>
    </source>
</evidence>
<protein>
    <submittedName>
        <fullName evidence="2">Peptidylprolyl isomerase</fullName>
    </submittedName>
</protein>
<dbReference type="PROSITE" id="PS50072">
    <property type="entry name" value="CSA_PPIASE_2"/>
    <property type="match status" value="1"/>
</dbReference>
<evidence type="ECO:0000259" key="1">
    <source>
        <dbReference type="PROSITE" id="PS50072"/>
    </source>
</evidence>
<dbReference type="EMBL" id="VHSG01000036">
    <property type="protein sequence ID" value="TQV67251.1"/>
    <property type="molecule type" value="Genomic_DNA"/>
</dbReference>
<dbReference type="AlphaFoldDB" id="A0A545SQL5"/>
<keyword evidence="2" id="KW-0413">Isomerase</keyword>
<name>A0A545SQL5_9GAMM</name>
<dbReference type="OrthoDB" id="9807797at2"/>
<feature type="domain" description="PPIase cyclophilin-type" evidence="1">
    <location>
        <begin position="27"/>
        <end position="188"/>
    </location>
</feature>
<keyword evidence="3" id="KW-1185">Reference proteome</keyword>
<dbReference type="RefSeq" id="WP_142929876.1">
    <property type="nucleotide sequence ID" value="NZ_ML660112.1"/>
</dbReference>
<comment type="caution">
    <text evidence="2">The sequence shown here is derived from an EMBL/GenBank/DDBJ whole genome shotgun (WGS) entry which is preliminary data.</text>
</comment>
<sequence>MPTTSTASTATSRNRVGPVLHFATGCGDFTVELNAQRAPVTSRYFQALVAAGHYAGSTIYRITTPANDHRGNGGPIRIIQGGLKVGAARSLPALPLEPTSDTGLTHRRWAFSTARFAEDRPYGAFFICMEDSPCLDAGGERNGDGRGFAVCGAVVAGFSTLETIYARAENSDFLQREIPITAVSIHHE</sequence>